<evidence type="ECO:0000259" key="4">
    <source>
        <dbReference type="PROSITE" id="PS51891"/>
    </source>
</evidence>
<dbReference type="PANTHER" id="PTHR28620:SF1">
    <property type="entry name" value="CENP-V_GFA DOMAIN-CONTAINING PROTEIN"/>
    <property type="match status" value="1"/>
</dbReference>
<comment type="caution">
    <text evidence="5">The sequence shown here is derived from an EMBL/GenBank/DDBJ whole genome shotgun (WGS) entry which is preliminary data.</text>
</comment>
<dbReference type="Pfam" id="PF04828">
    <property type="entry name" value="GFA"/>
    <property type="match status" value="1"/>
</dbReference>
<dbReference type="SUPFAM" id="SSF51316">
    <property type="entry name" value="Mss4-like"/>
    <property type="match status" value="1"/>
</dbReference>
<dbReference type="Proteomes" id="UP001559025">
    <property type="component" value="Unassembled WGS sequence"/>
</dbReference>
<dbReference type="PROSITE" id="PS51891">
    <property type="entry name" value="CENP_V_GFA"/>
    <property type="match status" value="1"/>
</dbReference>
<dbReference type="InterPro" id="IPR011057">
    <property type="entry name" value="Mss4-like_sf"/>
</dbReference>
<proteinExistence type="inferred from homology"/>
<keyword evidence="2" id="KW-0479">Metal-binding</keyword>
<dbReference type="PANTHER" id="PTHR28620">
    <property type="entry name" value="CENTROMERE PROTEIN V"/>
    <property type="match status" value="1"/>
</dbReference>
<protein>
    <submittedName>
        <fullName evidence="5">GFA family protein</fullName>
    </submittedName>
</protein>
<comment type="similarity">
    <text evidence="1">Belongs to the Gfa family.</text>
</comment>
<dbReference type="InterPro" id="IPR052355">
    <property type="entry name" value="CENP-V-like"/>
</dbReference>
<evidence type="ECO:0000313" key="6">
    <source>
        <dbReference type="Proteomes" id="UP001559025"/>
    </source>
</evidence>
<dbReference type="EMBL" id="JAZHFV010000003">
    <property type="protein sequence ID" value="MEX4007828.1"/>
    <property type="molecule type" value="Genomic_DNA"/>
</dbReference>
<evidence type="ECO:0000256" key="3">
    <source>
        <dbReference type="ARBA" id="ARBA00022833"/>
    </source>
</evidence>
<dbReference type="InterPro" id="IPR006913">
    <property type="entry name" value="CENP-V/GFA"/>
</dbReference>
<name>A0ABV3WUH7_9HYPH</name>
<feature type="domain" description="CENP-V/GFA" evidence="4">
    <location>
        <begin position="3"/>
        <end position="121"/>
    </location>
</feature>
<evidence type="ECO:0000256" key="2">
    <source>
        <dbReference type="ARBA" id="ARBA00022723"/>
    </source>
</evidence>
<gene>
    <name evidence="5" type="ORF">V1479_10975</name>
</gene>
<organism evidence="5 6">
    <name type="scientific">Neoaquamicrobium sediminum</name>
    <dbReference type="NCBI Taxonomy" id="1849104"/>
    <lineage>
        <taxon>Bacteria</taxon>
        <taxon>Pseudomonadati</taxon>
        <taxon>Pseudomonadota</taxon>
        <taxon>Alphaproteobacteria</taxon>
        <taxon>Hyphomicrobiales</taxon>
        <taxon>Phyllobacteriaceae</taxon>
        <taxon>Neoaquamicrobium</taxon>
    </lineage>
</organism>
<evidence type="ECO:0000256" key="1">
    <source>
        <dbReference type="ARBA" id="ARBA00005495"/>
    </source>
</evidence>
<dbReference type="Gene3D" id="2.170.150.70">
    <property type="match status" value="1"/>
</dbReference>
<accession>A0ABV3WUH7</accession>
<sequence length="121" mass="13293">MIVKGSCHCGATRFELAVEPESVTECNCSICSKRGGLWAYYSPADVTFACDDAKATYRWGAEIGAHNFCARCGCTTYGEFPNFSSGEPDYDRPTLSINARLLDDYDIASIPVERIDGKNAW</sequence>
<evidence type="ECO:0000313" key="5">
    <source>
        <dbReference type="EMBL" id="MEX4007828.1"/>
    </source>
</evidence>
<keyword evidence="6" id="KW-1185">Reference proteome</keyword>
<keyword evidence="3" id="KW-0862">Zinc</keyword>
<reference evidence="5 6" key="1">
    <citation type="submission" date="2024-01" db="EMBL/GenBank/DDBJ databases">
        <title>New evidence supports the origin of RcGTA from prophage.</title>
        <authorList>
            <person name="Xu Y."/>
            <person name="Liu B."/>
            <person name="Chen F."/>
        </authorList>
    </citation>
    <scope>NUCLEOTIDE SEQUENCE [LARGE SCALE GENOMIC DNA]</scope>
    <source>
        <strain evidence="5 6">CBW1107-2</strain>
    </source>
</reference>
<dbReference type="RefSeq" id="WP_368803279.1">
    <property type="nucleotide sequence ID" value="NZ_JAZHFV010000003.1"/>
</dbReference>